<dbReference type="Pfam" id="PF24391">
    <property type="entry name" value="HD-CE"/>
    <property type="match status" value="1"/>
</dbReference>
<dbReference type="RefSeq" id="WP_203870017.1">
    <property type="nucleotide sequence ID" value="NZ_BONW01000039.1"/>
</dbReference>
<accession>A0ABQ4EBL0</accession>
<evidence type="ECO:0000259" key="1">
    <source>
        <dbReference type="Pfam" id="PF24391"/>
    </source>
</evidence>
<dbReference type="EMBL" id="BONW01000039">
    <property type="protein sequence ID" value="GIG91666.1"/>
    <property type="molecule type" value="Genomic_DNA"/>
</dbReference>
<evidence type="ECO:0000313" key="3">
    <source>
        <dbReference type="Proteomes" id="UP000646749"/>
    </source>
</evidence>
<dbReference type="PRINTS" id="PR00775">
    <property type="entry name" value="HEATSHOCK90"/>
</dbReference>
<protein>
    <recommendedName>
        <fullName evidence="1">HD-CE domain-containing protein</fullName>
    </recommendedName>
</protein>
<dbReference type="InterPro" id="IPR036890">
    <property type="entry name" value="HATPase_C_sf"/>
</dbReference>
<sequence>MTNASDQVSYEQSPLWRRTLGEIPGDCWATQRAALRAAYQQFRAQVAPLANEIVLSMPMFTDHSIAHIDALWDTASIVCGDDYPLNPAEAFVLGGAFLMHDLGMGLCAYPGGVEQVIADPAYPGLLAIETERLQHLEPAADSAEVAAVAQKQALVELLRRRHAERAPQLLRTPFIGSDGSDNYLLPDLSLRLDYGSMIGEIAESHWWDVGRLHELDRVQGSRPDHPPAWTVDRLKIACILRLADAAHIDSRRAPSYVHAFRRPSGVAEDHWVFQERLTRPQLDDDRLVYTSTRRFAGAEAPAWWLAYETIQMIDGELRRVDALCADLKRHRFRARSVAGADAPDRLAGYLQTDRWRPIDARIRVTDVDKVVGNLGGEKLYGKRPDVALRELVANASDATLARSAREGTPPGTVTVILAEEGGSWWLTVADQGIGMLPDTMVSALTDFGFSRWRSADSLTEYPELSGFQPTGRFGIGFFSTFMIADQVSVRSLALEEAARDTHVLEFANGVSVRPLLRAAERTEWLRQPGTVVRARLRADPRSADGLFRTTSQRLTYTECLHAMVLPMCALARVHIDVQGPDDPVPVRLVNADDWVTISDSELFERVYQRPDDSYGHRLSLEVYRQRFVERAEKIRDERGEVIGRAMMTSMWEGTGGAGWWVGCESHIYVGGLQSDTLRETMGVFVGSPLTADRLRSFPNANPEQLTGWAESQAERVSRSSRMGSTQRQVIGNLARALGAVAPRLPCALSNGTALDEAGLRGWLTGRDCVLLVGGGFYVHYRPDDTPWFVSYGGGELLIPQDCLVVSLYSEWLYPEEILPRPKDERFPDPDPQGTKWNARGWWSDSGNFGSVGIVVRTIAEMWNVDLGELLDLMEPMHLDEDGDDRCPVPLVGGGAERIEMVRLQRPDRGSAQVTAAVGG</sequence>
<organism evidence="2 3">
    <name type="scientific">Plantactinospora endophytica</name>
    <dbReference type="NCBI Taxonomy" id="673535"/>
    <lineage>
        <taxon>Bacteria</taxon>
        <taxon>Bacillati</taxon>
        <taxon>Actinomycetota</taxon>
        <taxon>Actinomycetes</taxon>
        <taxon>Micromonosporales</taxon>
        <taxon>Micromonosporaceae</taxon>
        <taxon>Plantactinospora</taxon>
    </lineage>
</organism>
<name>A0ABQ4EBL0_9ACTN</name>
<feature type="domain" description="HD-CE" evidence="1">
    <location>
        <begin position="58"/>
        <end position="318"/>
    </location>
</feature>
<dbReference type="SUPFAM" id="SSF55874">
    <property type="entry name" value="ATPase domain of HSP90 chaperone/DNA topoisomerase II/histidine kinase"/>
    <property type="match status" value="1"/>
</dbReference>
<proteinExistence type="predicted"/>
<dbReference type="Proteomes" id="UP000646749">
    <property type="component" value="Unassembled WGS sequence"/>
</dbReference>
<evidence type="ECO:0000313" key="2">
    <source>
        <dbReference type="EMBL" id="GIG91666.1"/>
    </source>
</evidence>
<dbReference type="InterPro" id="IPR056471">
    <property type="entry name" value="HD-CE"/>
</dbReference>
<dbReference type="InterPro" id="IPR020575">
    <property type="entry name" value="Hsp90_N"/>
</dbReference>
<comment type="caution">
    <text evidence="2">The sequence shown here is derived from an EMBL/GenBank/DDBJ whole genome shotgun (WGS) entry which is preliminary data.</text>
</comment>
<dbReference type="Gene3D" id="3.30.565.10">
    <property type="entry name" value="Histidine kinase-like ATPase, C-terminal domain"/>
    <property type="match status" value="1"/>
</dbReference>
<dbReference type="Pfam" id="PF13589">
    <property type="entry name" value="HATPase_c_3"/>
    <property type="match status" value="1"/>
</dbReference>
<keyword evidence="3" id="KW-1185">Reference proteome</keyword>
<gene>
    <name evidence="2" type="ORF">Pen02_66020</name>
</gene>
<reference evidence="2 3" key="1">
    <citation type="submission" date="2021-01" db="EMBL/GenBank/DDBJ databases">
        <title>Whole genome shotgun sequence of Plantactinospora endophytica NBRC 110450.</title>
        <authorList>
            <person name="Komaki H."/>
            <person name="Tamura T."/>
        </authorList>
    </citation>
    <scope>NUCLEOTIDE SEQUENCE [LARGE SCALE GENOMIC DNA]</scope>
    <source>
        <strain evidence="2 3">NBRC 110450</strain>
    </source>
</reference>